<organism evidence="8 9">
    <name type="scientific">Mesobacillus selenatarsenatis</name>
    <dbReference type="NCBI Taxonomy" id="388741"/>
    <lineage>
        <taxon>Bacteria</taxon>
        <taxon>Bacillati</taxon>
        <taxon>Bacillota</taxon>
        <taxon>Bacilli</taxon>
        <taxon>Bacillales</taxon>
        <taxon>Bacillaceae</taxon>
        <taxon>Mesobacillus</taxon>
    </lineage>
</organism>
<dbReference type="PANTHER" id="PTHR10465:SF0">
    <property type="entry name" value="SARCALUMENIN"/>
    <property type="match status" value="1"/>
</dbReference>
<evidence type="ECO:0000256" key="5">
    <source>
        <dbReference type="ARBA" id="ARBA00023136"/>
    </source>
</evidence>
<feature type="domain" description="Dynamin N-terminal" evidence="7">
    <location>
        <begin position="49"/>
        <end position="203"/>
    </location>
</feature>
<gene>
    <name evidence="8" type="ORF">GWK17_04905</name>
</gene>
<dbReference type="PANTHER" id="PTHR10465">
    <property type="entry name" value="TRANSMEMBRANE GTPASE FZO1"/>
    <property type="match status" value="1"/>
</dbReference>
<dbReference type="GO" id="GO:0016020">
    <property type="term" value="C:membrane"/>
    <property type="evidence" value="ECO:0007669"/>
    <property type="project" value="UniProtKB-SubCell"/>
</dbReference>
<evidence type="ECO:0000256" key="3">
    <source>
        <dbReference type="ARBA" id="ARBA00022801"/>
    </source>
</evidence>
<comment type="subcellular location">
    <subcellularLocation>
        <location evidence="1">Membrane</location>
    </subcellularLocation>
</comment>
<keyword evidence="3" id="KW-0378">Hydrolase</keyword>
<dbReference type="GO" id="GO:0003924">
    <property type="term" value="F:GTPase activity"/>
    <property type="evidence" value="ECO:0007669"/>
    <property type="project" value="InterPro"/>
</dbReference>
<name>A0A846TQW6_9BACI</name>
<evidence type="ECO:0000256" key="1">
    <source>
        <dbReference type="ARBA" id="ARBA00004370"/>
    </source>
</evidence>
<dbReference type="AlphaFoldDB" id="A0A846TQW6"/>
<keyword evidence="2" id="KW-0547">Nucleotide-binding</keyword>
<protein>
    <submittedName>
        <fullName evidence="8">Dynamin family protein</fullName>
    </submittedName>
</protein>
<evidence type="ECO:0000256" key="6">
    <source>
        <dbReference type="SAM" id="MobiDB-lite"/>
    </source>
</evidence>
<comment type="caution">
    <text evidence="8">The sequence shown here is derived from an EMBL/GenBank/DDBJ whole genome shotgun (WGS) entry which is preliminary data.</text>
</comment>
<evidence type="ECO:0000313" key="9">
    <source>
        <dbReference type="Proteomes" id="UP000587942"/>
    </source>
</evidence>
<dbReference type="InterPro" id="IPR027094">
    <property type="entry name" value="Mitofusin_fam"/>
</dbReference>
<dbReference type="EMBL" id="JAAVUM010000003">
    <property type="protein sequence ID" value="NKE04811.1"/>
    <property type="molecule type" value="Genomic_DNA"/>
</dbReference>
<dbReference type="SUPFAM" id="SSF52540">
    <property type="entry name" value="P-loop containing nucleoside triphosphate hydrolases"/>
    <property type="match status" value="2"/>
</dbReference>
<keyword evidence="4" id="KW-0342">GTP-binding</keyword>
<dbReference type="Pfam" id="PF00350">
    <property type="entry name" value="Dynamin_N"/>
    <property type="match status" value="2"/>
</dbReference>
<dbReference type="InterPro" id="IPR027417">
    <property type="entry name" value="P-loop_NTPase"/>
</dbReference>
<dbReference type="GO" id="GO:0005525">
    <property type="term" value="F:GTP binding"/>
    <property type="evidence" value="ECO:0007669"/>
    <property type="project" value="UniProtKB-KW"/>
</dbReference>
<dbReference type="CDD" id="cd09912">
    <property type="entry name" value="DLP_2"/>
    <property type="match status" value="2"/>
</dbReference>
<dbReference type="Proteomes" id="UP000587942">
    <property type="component" value="Unassembled WGS sequence"/>
</dbReference>
<evidence type="ECO:0000259" key="7">
    <source>
        <dbReference type="Pfam" id="PF00350"/>
    </source>
</evidence>
<accession>A0A846TQW6</accession>
<dbReference type="Gene3D" id="3.40.50.300">
    <property type="entry name" value="P-loop containing nucleotide triphosphate hydrolases"/>
    <property type="match status" value="2"/>
</dbReference>
<sequence>MGHTIAQQDHKLLGKILSLYNLMNTNHDEDTAEKVKELGRKAVEEEFSIAFCGHFSAGKSSMINRLIGDNILPSSPIPTSANLVRIKSGSEYAKVIFKEGSSRLYPAPYDYETVKTYCKDGEQIQAIEISHSGAEFLEQAVIMDTPGIDSTDDAHRIATESALHLSDIVFYVMDYNHVQSELNFLFTKELTDAGKELHLIINQVDKHQDAELSFDQFKRSVELSFADWGVKHAGIFYTSLKEPDAPHNQFQELRSFIMERKGKRKEILPISIFKSMEKLTEDHLANLQQNVSEEIDQYEMVLEGIPDSERQRLSDELDTIKKHIEKIQIDRDPEREFREGLNDILKNAYLMPFKTRELAEAYLQSRQPDFKVGLLFSKQKTEQERTARLDNFYRDLEDKVQSQLNWHIKDFLSKLFKKHNLSQTELQTAANNFKIDFQTELLSEAVKPGARLSGDYVLNYTNDVAEALKNLARRKLEPIKEKFIGNVKGLGDEEVNELLQKQEKLEKLFSAWEALRTIQETLAEQRRLVSEILYGQPTEFLEKDYHIFRAAEDEPEVILTDDTSSSKTAKEKAGPSAQEVPVEQGGNEIAQFHEEQQQLVEKMNYTAEQIENIPGLKKIARELKEKASRLKEREFTVALFGAFSAGKSSFANALVGERILPVSPNPTTAAINKIKPVTTEHPHGTVIVKIKNADEMLKELDRSLGLFGKNTSDFERAIDQINTLEFEDSGYSAAEKTHYSFLKAFAKGFSNFKNSFGELLSVDLESFRGYVAEEEKSCFVEWIEVYYDCELTREGITLVDTPGADSINARHTGVAFDYIKNSDAILFVTYYNHAFSKADREFLIQLGRVKDTFELDKMFFIVNAVDLANSEEERSDVLEYVEDQLVQYGIRKPHLFPVSSLNGLNAKLEDKNGGDQLFNQFERSFYSFIANDLMNMAVESAEAKWGQAINMIEEMIRSAEEDKAARADKRQKLISQKEEMLQVLSEKKPSVLEERLIQESDELTYYIRQRVFIRFGEFFREAFNPALLKDDGRNMKKALESALDELVDSIGYDLAQEMRATSLRSEAFIVRILKEFQEALIAEFLKINSSVSISATENGPLTGLDFETAYQDIDRTRFRKTLGMFKNPKSFFEKNEKKFMADELEKLLHGPAGDYLEKENARLKGHYLPELEREFAKVQKDFSEQITEYFEGITSALDDNFSIDSVKTALLKIKNYQ</sequence>
<dbReference type="RefSeq" id="WP_167831309.1">
    <property type="nucleotide sequence ID" value="NZ_JAAVUM010000003.1"/>
</dbReference>
<feature type="domain" description="Dynamin N-terminal" evidence="7">
    <location>
        <begin position="637"/>
        <end position="864"/>
    </location>
</feature>
<keyword evidence="5" id="KW-0472">Membrane</keyword>
<evidence type="ECO:0000256" key="4">
    <source>
        <dbReference type="ARBA" id="ARBA00023134"/>
    </source>
</evidence>
<evidence type="ECO:0000256" key="2">
    <source>
        <dbReference type="ARBA" id="ARBA00022741"/>
    </source>
</evidence>
<dbReference type="InterPro" id="IPR045063">
    <property type="entry name" value="Dynamin_N"/>
</dbReference>
<feature type="region of interest" description="Disordered" evidence="6">
    <location>
        <begin position="561"/>
        <end position="582"/>
    </location>
</feature>
<evidence type="ECO:0000313" key="8">
    <source>
        <dbReference type="EMBL" id="NKE04811.1"/>
    </source>
</evidence>
<reference evidence="8 9" key="1">
    <citation type="submission" date="2020-03" db="EMBL/GenBank/DDBJ databases">
        <authorList>
            <person name="Sun Q."/>
        </authorList>
    </citation>
    <scope>NUCLEOTIDE SEQUENCE [LARGE SCALE GENOMIC DNA]</scope>
    <source>
        <strain evidence="8 9">KACC 21451</strain>
    </source>
</reference>
<proteinExistence type="predicted"/>